<organism evidence="1 2">
    <name type="scientific">Blepharisma stoltei</name>
    <dbReference type="NCBI Taxonomy" id="1481888"/>
    <lineage>
        <taxon>Eukaryota</taxon>
        <taxon>Sar</taxon>
        <taxon>Alveolata</taxon>
        <taxon>Ciliophora</taxon>
        <taxon>Postciliodesmatophora</taxon>
        <taxon>Heterotrichea</taxon>
        <taxon>Heterotrichida</taxon>
        <taxon>Blepharismidae</taxon>
        <taxon>Blepharisma</taxon>
    </lineage>
</organism>
<evidence type="ECO:0000313" key="2">
    <source>
        <dbReference type="Proteomes" id="UP001162131"/>
    </source>
</evidence>
<keyword evidence="2" id="KW-1185">Reference proteome</keyword>
<name>A0AAU9JQE0_9CILI</name>
<accession>A0AAU9JQE0</accession>
<protein>
    <submittedName>
        <fullName evidence="1">Uncharacterized protein</fullName>
    </submittedName>
</protein>
<reference evidence="1" key="1">
    <citation type="submission" date="2021-09" db="EMBL/GenBank/DDBJ databases">
        <authorList>
            <consortium name="AG Swart"/>
            <person name="Singh M."/>
            <person name="Singh A."/>
            <person name="Seah K."/>
            <person name="Emmerich C."/>
        </authorList>
    </citation>
    <scope>NUCLEOTIDE SEQUENCE</scope>
    <source>
        <strain evidence="1">ATCC30299</strain>
    </source>
</reference>
<sequence length="183" mass="21761">MIRSISQVNNYFYLISNNEELWKFYYLKDFGNINSNETHYKNQYIALAAKCCFWLHKIADENNHLLSICPRCGISEINPQALKLKFNIWDRLSKKKYQNKLNPAIEKFNMKKRNLIRMIQKKFKDYSLANFAGKGKCEEFIDLDSVYSLLEIESSFSFREIEIRILIIGDTGLEIILFQSIFW</sequence>
<dbReference type="Proteomes" id="UP001162131">
    <property type="component" value="Unassembled WGS sequence"/>
</dbReference>
<dbReference type="AlphaFoldDB" id="A0AAU9JQE0"/>
<comment type="caution">
    <text evidence="1">The sequence shown here is derived from an EMBL/GenBank/DDBJ whole genome shotgun (WGS) entry which is preliminary data.</text>
</comment>
<evidence type="ECO:0000313" key="1">
    <source>
        <dbReference type="EMBL" id="CAG9327924.1"/>
    </source>
</evidence>
<proteinExistence type="predicted"/>
<dbReference type="EMBL" id="CAJZBQ010000044">
    <property type="protein sequence ID" value="CAG9327924.1"/>
    <property type="molecule type" value="Genomic_DNA"/>
</dbReference>
<gene>
    <name evidence="1" type="ORF">BSTOLATCC_MIC44544</name>
</gene>